<reference evidence="5" key="1">
    <citation type="journal article" date="2018" name="Nat. Commun.">
        <title>Diversity and evolution of the emerging Pandoraviridae family.</title>
        <authorList>
            <person name="Legendre M."/>
            <person name="Fabre E."/>
            <person name="Poirot O."/>
            <person name="Jeudy S."/>
            <person name="Lartigue A."/>
            <person name="Alempic J.M."/>
            <person name="Beucher L."/>
            <person name="Philippe N."/>
            <person name="Bertaux L."/>
            <person name="Christo-Foroux E."/>
            <person name="Labadie K."/>
            <person name="Coute Y."/>
            <person name="Abergel C."/>
            <person name="Claverie J.M."/>
        </authorList>
    </citation>
    <scope>NUCLEOTIDE SEQUENCE [LARGE SCALE GENOMIC DNA]</scope>
    <source>
        <strain evidence="5">Macleodensis</strain>
    </source>
</reference>
<dbReference type="EMBL" id="MG011691">
    <property type="protein sequence ID" value="AVK77246.1"/>
    <property type="molecule type" value="Genomic_DNA"/>
</dbReference>
<dbReference type="GO" id="GO:0016705">
    <property type="term" value="F:oxidoreductase activity, acting on paired donors, with incorporation or reduction of molecular oxygen"/>
    <property type="evidence" value="ECO:0007669"/>
    <property type="project" value="InterPro"/>
</dbReference>
<dbReference type="SUPFAM" id="SSF48264">
    <property type="entry name" value="Cytochrome P450"/>
    <property type="match status" value="1"/>
</dbReference>
<dbReference type="InterPro" id="IPR001128">
    <property type="entry name" value="Cyt_P450"/>
</dbReference>
<dbReference type="GO" id="GO:0005506">
    <property type="term" value="F:iron ion binding"/>
    <property type="evidence" value="ECO:0007669"/>
    <property type="project" value="InterPro"/>
</dbReference>
<name>A0A2U7UFL8_9VIRU</name>
<dbReference type="CDD" id="cd00302">
    <property type="entry name" value="cytochrome_P450"/>
    <property type="match status" value="1"/>
</dbReference>
<dbReference type="InterPro" id="IPR050121">
    <property type="entry name" value="Cytochrome_P450_monoxygenase"/>
</dbReference>
<dbReference type="InterPro" id="IPR002403">
    <property type="entry name" value="Cyt_P450_E_grp-IV"/>
</dbReference>
<accession>A0A2U7UFL8</accession>
<dbReference type="Gene3D" id="1.10.630.10">
    <property type="entry name" value="Cytochrome P450"/>
    <property type="match status" value="1"/>
</dbReference>
<dbReference type="PANTHER" id="PTHR24305:SF166">
    <property type="entry name" value="CYTOCHROME P450 12A4, MITOCHONDRIAL-RELATED"/>
    <property type="match status" value="1"/>
</dbReference>
<evidence type="ECO:0000313" key="5">
    <source>
        <dbReference type="EMBL" id="AVK77246.1"/>
    </source>
</evidence>
<dbReference type="InterPro" id="IPR017972">
    <property type="entry name" value="Cyt_P450_CS"/>
</dbReference>
<keyword evidence="3" id="KW-0479">Metal-binding</keyword>
<evidence type="ECO:0000256" key="4">
    <source>
        <dbReference type="ARBA" id="ARBA00023004"/>
    </source>
</evidence>
<protein>
    <submittedName>
        <fullName evidence="5">Cytochrome P450</fullName>
    </submittedName>
</protein>
<dbReference type="Proteomes" id="UP000249758">
    <property type="component" value="Segment"/>
</dbReference>
<comment type="cofactor">
    <cofactor evidence="1">
        <name>heme</name>
        <dbReference type="ChEBI" id="CHEBI:30413"/>
    </cofactor>
</comment>
<dbReference type="GO" id="GO:0004497">
    <property type="term" value="F:monooxygenase activity"/>
    <property type="evidence" value="ECO:0007669"/>
    <property type="project" value="InterPro"/>
</dbReference>
<evidence type="ECO:0000256" key="3">
    <source>
        <dbReference type="ARBA" id="ARBA00022723"/>
    </source>
</evidence>
<dbReference type="GO" id="GO:0020037">
    <property type="term" value="F:heme binding"/>
    <property type="evidence" value="ECO:0007669"/>
    <property type="project" value="InterPro"/>
</dbReference>
<dbReference type="KEGG" id="vg:36841701"/>
<dbReference type="Pfam" id="PF00067">
    <property type="entry name" value="p450"/>
    <property type="match status" value="1"/>
</dbReference>
<keyword evidence="4" id="KW-0408">Iron</keyword>
<dbReference type="PROSITE" id="PS00086">
    <property type="entry name" value="CYTOCHROME_P450"/>
    <property type="match status" value="1"/>
</dbReference>
<sequence>MWLYWLATAVVAAAIGWWTMCRQRPTLSGWTTLAGGHWLWGHARFFAPIETLHERLIDLARDGPRAVWLRIGPAGPLGTDLLVINDAGLATCLLRMGGSRAEQDPAAVDDIARVIGTGLISTRGEVWSKRRTVLSGHFLSPPALRDYAPGMADDAARMVASLVDKVTQGDVASSSCSEMASLDMMHDWLMPYVLAVSLRLTCGQLPDDLDLRQLMADLDIVFGEFNARSFKPCNALRPTTAAHKVALARVRNVIGAVVARTKEHMADSGADGSGVGGRGGRPTLAAILLDKGADVYTSDMAVRDETLLVTFAAYETTAATAAYTLHLLATHRDVQERVRDEVRKVTHAAGTPGRLSPGMSTPLLDACLSESLRLYPAAFAVSRRAEVDLRIEAPATPHDPTPCVVDIPVGARILINGIGISRSTRHWDEPDAFQPERWLGGADKTADARVICGSIPFGAGPRACPGSKLALLEIRTVIAALVDAVEFEPDPARPFTCAVRFMLRPNGPHLLCKPTPIVKAT</sequence>
<organism evidence="5">
    <name type="scientific">Pandoravirus macleodensis</name>
    <dbReference type="NCBI Taxonomy" id="2107707"/>
    <lineage>
        <taxon>Viruses</taxon>
        <taxon>Pandoravirus</taxon>
    </lineage>
</organism>
<evidence type="ECO:0000256" key="1">
    <source>
        <dbReference type="ARBA" id="ARBA00001971"/>
    </source>
</evidence>
<dbReference type="GeneID" id="36841701"/>
<comment type="similarity">
    <text evidence="2">Belongs to the cytochrome P450 family.</text>
</comment>
<evidence type="ECO:0000256" key="2">
    <source>
        <dbReference type="ARBA" id="ARBA00010617"/>
    </source>
</evidence>
<proteinExistence type="inferred from homology"/>
<dbReference type="InterPro" id="IPR036396">
    <property type="entry name" value="Cyt_P450_sf"/>
</dbReference>
<gene>
    <name evidence="5" type="ORF">pmac_cds_558</name>
</gene>
<dbReference type="RefSeq" id="YP_009481242.1">
    <property type="nucleotide sequence ID" value="NC_037665.1"/>
</dbReference>
<dbReference type="PRINTS" id="PR00385">
    <property type="entry name" value="P450"/>
</dbReference>
<dbReference type="PANTHER" id="PTHR24305">
    <property type="entry name" value="CYTOCHROME P450"/>
    <property type="match status" value="1"/>
</dbReference>
<dbReference type="PRINTS" id="PR00465">
    <property type="entry name" value="EP450IV"/>
</dbReference>